<comment type="caution">
    <text evidence="8">The sequence shown here is derived from an EMBL/GenBank/DDBJ whole genome shotgun (WGS) entry which is preliminary data.</text>
</comment>
<dbReference type="Pfam" id="PF13442">
    <property type="entry name" value="Cytochrome_CBB3"/>
    <property type="match status" value="1"/>
</dbReference>
<evidence type="ECO:0000313" key="8">
    <source>
        <dbReference type="EMBL" id="MCX2973965.1"/>
    </source>
</evidence>
<sequence>MTRKLILSGVVLFALGMSSGASERLKDGKRTYEKVCTGCHETGLEGAPVVGNKEDWRARSGLWEAVLVEHAEQGYIKMPAKGNAEYATEYDVGAAAEYMLTLTHPEMSHD</sequence>
<dbReference type="InterPro" id="IPR009056">
    <property type="entry name" value="Cyt_c-like_dom"/>
</dbReference>
<dbReference type="SUPFAM" id="SSF46626">
    <property type="entry name" value="Cytochrome c"/>
    <property type="match status" value="1"/>
</dbReference>
<protein>
    <submittedName>
        <fullName evidence="8">Cytochrome c5 family protein</fullName>
    </submittedName>
</protein>
<dbReference type="Gene3D" id="1.10.760.10">
    <property type="entry name" value="Cytochrome c-like domain"/>
    <property type="match status" value="1"/>
</dbReference>
<name>A0ABT3SVL9_9GAMM</name>
<keyword evidence="5 6" id="KW-0408">Iron</keyword>
<dbReference type="InterPro" id="IPR036909">
    <property type="entry name" value="Cyt_c-like_dom_sf"/>
</dbReference>
<dbReference type="InterPro" id="IPR002323">
    <property type="entry name" value="Cyt_CIE"/>
</dbReference>
<evidence type="ECO:0000256" key="2">
    <source>
        <dbReference type="ARBA" id="ARBA00022617"/>
    </source>
</evidence>
<feature type="domain" description="Cytochrome c" evidence="7">
    <location>
        <begin position="23"/>
        <end position="103"/>
    </location>
</feature>
<keyword evidence="2 6" id="KW-0349">Heme</keyword>
<dbReference type="RefSeq" id="WP_279252791.1">
    <property type="nucleotide sequence ID" value="NZ_SHNP01000003.1"/>
</dbReference>
<dbReference type="PRINTS" id="PR00607">
    <property type="entry name" value="CYTCHROMECIE"/>
</dbReference>
<evidence type="ECO:0000313" key="9">
    <source>
        <dbReference type="Proteomes" id="UP001143307"/>
    </source>
</evidence>
<keyword evidence="1" id="KW-0813">Transport</keyword>
<evidence type="ECO:0000256" key="5">
    <source>
        <dbReference type="ARBA" id="ARBA00023004"/>
    </source>
</evidence>
<keyword evidence="4" id="KW-0249">Electron transport</keyword>
<reference evidence="8" key="1">
    <citation type="submission" date="2019-02" db="EMBL/GenBank/DDBJ databases">
        <authorList>
            <person name="Li S.-H."/>
        </authorList>
    </citation>
    <scope>NUCLEOTIDE SEQUENCE</scope>
    <source>
        <strain evidence="8">IMCC8485</strain>
    </source>
</reference>
<keyword evidence="9" id="KW-1185">Reference proteome</keyword>
<evidence type="ECO:0000256" key="3">
    <source>
        <dbReference type="ARBA" id="ARBA00022723"/>
    </source>
</evidence>
<dbReference type="PROSITE" id="PS51007">
    <property type="entry name" value="CYTC"/>
    <property type="match status" value="1"/>
</dbReference>
<evidence type="ECO:0000256" key="4">
    <source>
        <dbReference type="ARBA" id="ARBA00022982"/>
    </source>
</evidence>
<dbReference type="PANTHER" id="PTHR40942">
    <property type="match status" value="1"/>
</dbReference>
<dbReference type="Proteomes" id="UP001143307">
    <property type="component" value="Unassembled WGS sequence"/>
</dbReference>
<evidence type="ECO:0000256" key="6">
    <source>
        <dbReference type="PROSITE-ProRule" id="PRU00433"/>
    </source>
</evidence>
<evidence type="ECO:0000256" key="1">
    <source>
        <dbReference type="ARBA" id="ARBA00022448"/>
    </source>
</evidence>
<keyword evidence="3 6" id="KW-0479">Metal-binding</keyword>
<organism evidence="8 9">
    <name type="scientific">Candidatus Seongchinamella marina</name>
    <dbReference type="NCBI Taxonomy" id="2518990"/>
    <lineage>
        <taxon>Bacteria</taxon>
        <taxon>Pseudomonadati</taxon>
        <taxon>Pseudomonadota</taxon>
        <taxon>Gammaproteobacteria</taxon>
        <taxon>Cellvibrionales</taxon>
        <taxon>Halieaceae</taxon>
        <taxon>Seongchinamella</taxon>
    </lineage>
</organism>
<gene>
    <name evidence="8" type="ORF">EYC87_10275</name>
</gene>
<proteinExistence type="predicted"/>
<evidence type="ECO:0000259" key="7">
    <source>
        <dbReference type="PROSITE" id="PS51007"/>
    </source>
</evidence>
<dbReference type="EMBL" id="SHNP01000003">
    <property type="protein sequence ID" value="MCX2973965.1"/>
    <property type="molecule type" value="Genomic_DNA"/>
</dbReference>
<accession>A0ABT3SVL9</accession>
<dbReference type="PANTHER" id="PTHR40942:SF4">
    <property type="entry name" value="CYTOCHROME C5"/>
    <property type="match status" value="1"/>
</dbReference>